<dbReference type="Pfam" id="PF07494">
    <property type="entry name" value="Reg_prop"/>
    <property type="match status" value="1"/>
</dbReference>
<sequence length="766" mass="85071">MKNFWFLIVLYPCFLFGQDFSERWKSYFSYYNITDLYESNNRLYAAAENSYFVYDIPTQSTEKITSIQGLSGDQISKIYHSEISGLTCIGFENGLIQIVMDNNLNVFTVVDIRDKISISPNRKRINHFYEFENRLFISTDFGIAEYDLENLEFRDSFFIGNSGNQIQINQITVSGGKIFAATTTEGIKTASINDQELVDYQSWQTEYNGNWKGVLSFADQIFGLRSNNTIYSLENGTISNFNSVGSNVKDFNVSGGQMMVSAANQVLAYNSELNLVAFFNQLQDEEFDINTAVFSNGQYFLGHATLGLLNFNSGDFETYSEISPEGPLLNRIFSLEASATDLWVTFGEYDQFYNPFRVGGINRRGLSRLTSEGWVNIEVEDLNNAGVLSHISIDPQNPERVFVSSFFDGLLELENNVLVKQYDSSNSIIEGVPSNINDNRIGASVFDNQGNLYFSNSLTENQIKRLNTNGDFFTPDTSEGLTSPADVHSAKLVVDRNNNIFLGTLREGVVAYNSSTNSARAINSNVQGVNYPDSFNANPNITALALDENSRLWIGTDEGLRVMPNPASIFEENSRVTVSPVIIEDVDGLPQELLFEQFITDIAVDGANNKWISTADSGVFQVSPSGREILNIFNTANSPLPTNSVRTVSINSGTGEVFLGTTSGLLSYSSRITAENDDLENLRVYPNPVRPGYTGLVTIDGLTDNANVKITDITGNLVFEEFASGGTLQWDTRAFGKHKVASGVYLIIVTGEDQIETNIGKIMIIR</sequence>
<comment type="caution">
    <text evidence="3">The sequence shown here is derived from an EMBL/GenBank/DDBJ whole genome shotgun (WGS) entry which is preliminary data.</text>
</comment>
<dbReference type="Gene3D" id="2.130.10.10">
    <property type="entry name" value="YVTN repeat-like/Quinoprotein amine dehydrogenase"/>
    <property type="match status" value="3"/>
</dbReference>
<feature type="domain" description="PorZ N-terminal beta-propeller" evidence="2">
    <location>
        <begin position="43"/>
        <end position="204"/>
    </location>
</feature>
<dbReference type="InterPro" id="IPR048954">
    <property type="entry name" value="PorZ_N"/>
</dbReference>
<dbReference type="InterPro" id="IPR015943">
    <property type="entry name" value="WD40/YVTN_repeat-like_dom_sf"/>
</dbReference>
<evidence type="ECO:0000259" key="2">
    <source>
        <dbReference type="Pfam" id="PF21544"/>
    </source>
</evidence>
<evidence type="ECO:0000313" key="3">
    <source>
        <dbReference type="EMBL" id="GAA0753599.1"/>
    </source>
</evidence>
<accession>A0ABP3VCI5</accession>
<protein>
    <submittedName>
        <fullName evidence="3">Two-component regulator propeller domain-containing protein</fullName>
    </submittedName>
</protein>
<evidence type="ECO:0000256" key="1">
    <source>
        <dbReference type="ARBA" id="ARBA00022729"/>
    </source>
</evidence>
<reference evidence="4" key="1">
    <citation type="journal article" date="2019" name="Int. J. Syst. Evol. Microbiol.">
        <title>The Global Catalogue of Microorganisms (GCM) 10K type strain sequencing project: providing services to taxonomists for standard genome sequencing and annotation.</title>
        <authorList>
            <consortium name="The Broad Institute Genomics Platform"/>
            <consortium name="The Broad Institute Genome Sequencing Center for Infectious Disease"/>
            <person name="Wu L."/>
            <person name="Ma J."/>
        </authorList>
    </citation>
    <scope>NUCLEOTIDE SEQUENCE [LARGE SCALE GENOMIC DNA]</scope>
    <source>
        <strain evidence="4">JCM 16231</strain>
    </source>
</reference>
<dbReference type="EMBL" id="BAAAGG010000005">
    <property type="protein sequence ID" value="GAA0753599.1"/>
    <property type="molecule type" value="Genomic_DNA"/>
</dbReference>
<dbReference type="Pfam" id="PF21544">
    <property type="entry name" value="PorZ_N_b_propeller"/>
    <property type="match status" value="1"/>
</dbReference>
<keyword evidence="1" id="KW-0732">Signal</keyword>
<dbReference type="InterPro" id="IPR011110">
    <property type="entry name" value="Reg_prop"/>
</dbReference>
<dbReference type="SUPFAM" id="SSF63829">
    <property type="entry name" value="Calcium-dependent phosphotriesterase"/>
    <property type="match status" value="1"/>
</dbReference>
<organism evidence="3 4">
    <name type="scientific">Psychroflexus lacisalsi</name>
    <dbReference type="NCBI Taxonomy" id="503928"/>
    <lineage>
        <taxon>Bacteria</taxon>
        <taxon>Pseudomonadati</taxon>
        <taxon>Bacteroidota</taxon>
        <taxon>Flavobacteriia</taxon>
        <taxon>Flavobacteriales</taxon>
        <taxon>Flavobacteriaceae</taxon>
        <taxon>Psychroflexus</taxon>
    </lineage>
</organism>
<dbReference type="InterPro" id="IPR026444">
    <property type="entry name" value="Secre_tail"/>
</dbReference>
<evidence type="ECO:0000313" key="4">
    <source>
        <dbReference type="Proteomes" id="UP001500185"/>
    </source>
</evidence>
<dbReference type="SUPFAM" id="SSF50998">
    <property type="entry name" value="Quinoprotein alcohol dehydrogenase-like"/>
    <property type="match status" value="1"/>
</dbReference>
<dbReference type="RefSeq" id="WP_224453160.1">
    <property type="nucleotide sequence ID" value="NZ_BAAAGG010000005.1"/>
</dbReference>
<name>A0ABP3VCI5_9FLAO</name>
<gene>
    <name evidence="3" type="ORF">GCM10009433_06010</name>
</gene>
<keyword evidence="4" id="KW-1185">Reference proteome</keyword>
<dbReference type="NCBIfam" id="TIGR04183">
    <property type="entry name" value="Por_Secre_tail"/>
    <property type="match status" value="1"/>
</dbReference>
<proteinExistence type="predicted"/>
<dbReference type="InterPro" id="IPR011047">
    <property type="entry name" value="Quinoprotein_ADH-like_sf"/>
</dbReference>
<dbReference type="Proteomes" id="UP001500185">
    <property type="component" value="Unassembled WGS sequence"/>
</dbReference>